<dbReference type="InterPro" id="IPR032564">
    <property type="entry name" value="DUF4928"/>
</dbReference>
<dbReference type="AlphaFoldDB" id="A0A7X0DL18"/>
<dbReference type="RefSeq" id="WP_184259914.1">
    <property type="nucleotide sequence ID" value="NZ_JACIIX010000001.1"/>
</dbReference>
<comment type="caution">
    <text evidence="1">The sequence shown here is derived from an EMBL/GenBank/DDBJ whole genome shotgun (WGS) entry which is preliminary data.</text>
</comment>
<organism evidence="1 2">
    <name type="scientific">Novispirillum itersonii</name>
    <name type="common">Aquaspirillum itersonii</name>
    <dbReference type="NCBI Taxonomy" id="189"/>
    <lineage>
        <taxon>Bacteria</taxon>
        <taxon>Pseudomonadati</taxon>
        <taxon>Pseudomonadota</taxon>
        <taxon>Alphaproteobacteria</taxon>
        <taxon>Rhodospirillales</taxon>
        <taxon>Novispirillaceae</taxon>
        <taxon>Novispirillum</taxon>
    </lineage>
</organism>
<reference evidence="1 2" key="1">
    <citation type="submission" date="2020-08" db="EMBL/GenBank/DDBJ databases">
        <title>Genomic Encyclopedia of Type Strains, Phase IV (KMG-IV): sequencing the most valuable type-strain genomes for metagenomic binning, comparative biology and taxonomic classification.</title>
        <authorList>
            <person name="Goeker M."/>
        </authorList>
    </citation>
    <scope>NUCLEOTIDE SEQUENCE [LARGE SCALE GENOMIC DNA]</scope>
    <source>
        <strain evidence="1 2">DSM 11590</strain>
    </source>
</reference>
<evidence type="ECO:0008006" key="3">
    <source>
        <dbReference type="Google" id="ProtNLM"/>
    </source>
</evidence>
<dbReference type="Proteomes" id="UP000544872">
    <property type="component" value="Unassembled WGS sequence"/>
</dbReference>
<dbReference type="EMBL" id="JACIIX010000001">
    <property type="protein sequence ID" value="MBB6208699.1"/>
    <property type="molecule type" value="Genomic_DNA"/>
</dbReference>
<keyword evidence="2" id="KW-1185">Reference proteome</keyword>
<dbReference type="Pfam" id="PF16280">
    <property type="entry name" value="DUF4928"/>
    <property type="match status" value="1"/>
</dbReference>
<accession>A0A7X0DL18</accession>
<protein>
    <recommendedName>
        <fullName evidence="3">DUF4928 domain-containing protein</fullName>
    </recommendedName>
</protein>
<proteinExistence type="predicted"/>
<gene>
    <name evidence="1" type="ORF">FHS48_000080</name>
</gene>
<sequence>MLKALSDFAEKHKFRGKGPLCVALVVTDHARERGLPLDPAQLITEGEGQVLGLGKGKVQAILGRHGITRVLAEEGGRTSRGSLGNMRVYVEFLNKLSTDDSAIDLNEIELFWIARVRNFFAAKPFSLKLDGNLGLRAVIRNLMRQAEDRQREMSGTMFLGTMLQHLVGAKLDLVLGEGKVQHHGSNQNDAAEGRTGDFNLHDVSIHVSTAPSEALIRKCVANLDCGLKPLIITTRRGATTAEGLSENAGIYDRLDIIEFEQFLAANIYELGQFSPDRRIVKIGELLERYNAIVDAHETDPSLKIEIAKGR</sequence>
<evidence type="ECO:0000313" key="2">
    <source>
        <dbReference type="Proteomes" id="UP000544872"/>
    </source>
</evidence>
<evidence type="ECO:0000313" key="1">
    <source>
        <dbReference type="EMBL" id="MBB6208699.1"/>
    </source>
</evidence>
<name>A0A7X0DL18_NOVIT</name>